<keyword evidence="2" id="KW-1185">Reference proteome</keyword>
<name>A0A2Z7AAY6_9LAMI</name>
<protein>
    <submittedName>
        <fullName evidence="1">Uncharacterized protein</fullName>
    </submittedName>
</protein>
<evidence type="ECO:0000313" key="2">
    <source>
        <dbReference type="Proteomes" id="UP000250235"/>
    </source>
</evidence>
<proteinExistence type="predicted"/>
<dbReference type="Proteomes" id="UP000250235">
    <property type="component" value="Unassembled WGS sequence"/>
</dbReference>
<gene>
    <name evidence="1" type="ORF">F511_15019</name>
</gene>
<sequence length="575" mass="65233">MGSNPSTESNYKTAVNSKNKMQMLCMQPGTTAEGYNQGREPKNLMHSSTEICNRISVHANRRIWEMRVRSHRSPSYPGKKTESNYKTAVNSKNKMQMLCMQPGTTAEGYNQGREPKNLMHSSTEICNRISVHARSPRDLVRNLKDATHGRRQQLRDLALANNSIQEWYSMEELLERSPTVPQTYKTMARNDGNHRIKSTMNSTRVRRTEVDNRENISLRIQLAVGPQPLRLRNHNFGLAQRIMVKRLTTWPHDPLGITDSACKNQLVVVSVQYGPFNTYIPIRSTTIGKSRVARDPIAMHTSWRSNSDIASIAYDIHTCKRAVNPRQRSIHSYMHRDLTQSRRLMTPKVKEMKRRRAGQSADGLALMTSSYSADGLREQSQESADSAGRLCVDNSAVASYSGSSRNAKISRRSVCVPRRKKINLLLLKKIQAKQLMNQTQATAASSRELQCYCISSRLGTQTQEKKKQAKCRDSTSRELQNPVARKEDVAKLCNQAQSFQSTKISAEDEFSRSDKSATKQLTTYEEFTRAGCQLLSSIQMEKTTRSLQKKRTQVLFPVGTLQDTFQTGRSCVQRD</sequence>
<dbReference type="EMBL" id="KV017210">
    <property type="protein sequence ID" value="KZV18781.1"/>
    <property type="molecule type" value="Genomic_DNA"/>
</dbReference>
<organism evidence="1 2">
    <name type="scientific">Dorcoceras hygrometricum</name>
    <dbReference type="NCBI Taxonomy" id="472368"/>
    <lineage>
        <taxon>Eukaryota</taxon>
        <taxon>Viridiplantae</taxon>
        <taxon>Streptophyta</taxon>
        <taxon>Embryophyta</taxon>
        <taxon>Tracheophyta</taxon>
        <taxon>Spermatophyta</taxon>
        <taxon>Magnoliopsida</taxon>
        <taxon>eudicotyledons</taxon>
        <taxon>Gunneridae</taxon>
        <taxon>Pentapetalae</taxon>
        <taxon>asterids</taxon>
        <taxon>lamiids</taxon>
        <taxon>Lamiales</taxon>
        <taxon>Gesneriaceae</taxon>
        <taxon>Didymocarpoideae</taxon>
        <taxon>Trichosporeae</taxon>
        <taxon>Loxocarpinae</taxon>
        <taxon>Dorcoceras</taxon>
    </lineage>
</organism>
<accession>A0A2Z7AAY6</accession>
<dbReference type="AlphaFoldDB" id="A0A2Z7AAY6"/>
<reference evidence="1 2" key="1">
    <citation type="journal article" date="2015" name="Proc. Natl. Acad. Sci. U.S.A.">
        <title>The resurrection genome of Boea hygrometrica: A blueprint for survival of dehydration.</title>
        <authorList>
            <person name="Xiao L."/>
            <person name="Yang G."/>
            <person name="Zhang L."/>
            <person name="Yang X."/>
            <person name="Zhao S."/>
            <person name="Ji Z."/>
            <person name="Zhou Q."/>
            <person name="Hu M."/>
            <person name="Wang Y."/>
            <person name="Chen M."/>
            <person name="Xu Y."/>
            <person name="Jin H."/>
            <person name="Xiao X."/>
            <person name="Hu G."/>
            <person name="Bao F."/>
            <person name="Hu Y."/>
            <person name="Wan P."/>
            <person name="Li L."/>
            <person name="Deng X."/>
            <person name="Kuang T."/>
            <person name="Xiang C."/>
            <person name="Zhu J.K."/>
            <person name="Oliver M.J."/>
            <person name="He Y."/>
        </authorList>
    </citation>
    <scope>NUCLEOTIDE SEQUENCE [LARGE SCALE GENOMIC DNA]</scope>
    <source>
        <strain evidence="2">cv. XS01</strain>
    </source>
</reference>
<evidence type="ECO:0000313" key="1">
    <source>
        <dbReference type="EMBL" id="KZV18781.1"/>
    </source>
</evidence>